<dbReference type="OrthoDB" id="120976at2759"/>
<sequence length="312" mass="36061">MSHNRLETRNTKPIGISLASCSLEILDLSWNCIRFTGAIEIARGIKNNKTLRQLNLSWNGFGFEGCAALAEMLEVNCVLKDLDLTNNRIHPPALIALLRGLTRNSTLRKLNLSMNPIPASFTRILLGSILQNTGINKLVLKKMVVNFEFVELLRNVRRTRDVHVEYEKCLSVPSLDHQTMSDQIRAPWLFNLDPLALLFMLKEKNRAQDFFNKINRDGDSVLSYEEFKDLFKRANIPVSQLVLDKIIEFLDRNKDGSIDLSEFLEGDKKIKKITRRQIKENTRRESYTKYSRSFRKAKIDSKTFRLDIEKSQ</sequence>
<dbReference type="Gene3D" id="3.80.10.10">
    <property type="entry name" value="Ribonuclease Inhibitor"/>
    <property type="match status" value="2"/>
</dbReference>
<dbReference type="PROSITE" id="PS00018">
    <property type="entry name" value="EF_HAND_1"/>
    <property type="match status" value="1"/>
</dbReference>
<protein>
    <submittedName>
        <fullName evidence="4">Leucine-rich repeat-containing protein 74A-like</fullName>
    </submittedName>
</protein>
<keyword evidence="1" id="KW-0106">Calcium</keyword>
<dbReference type="PANTHER" id="PTHR24114">
    <property type="entry name" value="LEUCINE RICH REPEAT FAMILY PROTEIN"/>
    <property type="match status" value="1"/>
</dbReference>
<keyword evidence="3" id="KW-1185">Reference proteome</keyword>
<dbReference type="SMART" id="SM00054">
    <property type="entry name" value="EFh"/>
    <property type="match status" value="2"/>
</dbReference>
<feature type="domain" description="EF-hand" evidence="2">
    <location>
        <begin position="238"/>
        <end position="273"/>
    </location>
</feature>
<name>A0A8B8CQ18_CRAVI</name>
<dbReference type="InterPro" id="IPR001611">
    <property type="entry name" value="Leu-rich_rpt"/>
</dbReference>
<dbReference type="Proteomes" id="UP000694844">
    <property type="component" value="Chromosome 2"/>
</dbReference>
<evidence type="ECO:0000259" key="2">
    <source>
        <dbReference type="PROSITE" id="PS50222"/>
    </source>
</evidence>
<accession>A0A8B8CQ18</accession>
<evidence type="ECO:0000313" key="4">
    <source>
        <dbReference type="RefSeq" id="XP_022317928.1"/>
    </source>
</evidence>
<proteinExistence type="predicted"/>
<dbReference type="InterPro" id="IPR002048">
    <property type="entry name" value="EF_hand_dom"/>
</dbReference>
<dbReference type="Pfam" id="PF13516">
    <property type="entry name" value="LRR_6"/>
    <property type="match status" value="4"/>
</dbReference>
<dbReference type="Gene3D" id="1.10.238.10">
    <property type="entry name" value="EF-hand"/>
    <property type="match status" value="1"/>
</dbReference>
<dbReference type="PANTHER" id="PTHR24114:SF2">
    <property type="entry name" value="F-BOX DOMAIN-CONTAINING PROTEIN-RELATED"/>
    <property type="match status" value="1"/>
</dbReference>
<dbReference type="InterPro" id="IPR018247">
    <property type="entry name" value="EF_Hand_1_Ca_BS"/>
</dbReference>
<dbReference type="SUPFAM" id="SSF52047">
    <property type="entry name" value="RNI-like"/>
    <property type="match status" value="1"/>
</dbReference>
<dbReference type="GO" id="GO:0005509">
    <property type="term" value="F:calcium ion binding"/>
    <property type="evidence" value="ECO:0007669"/>
    <property type="project" value="InterPro"/>
</dbReference>
<dbReference type="RefSeq" id="XP_022317928.1">
    <property type="nucleotide sequence ID" value="XM_022462220.1"/>
</dbReference>
<dbReference type="SMART" id="SM00368">
    <property type="entry name" value="LRR_RI"/>
    <property type="match status" value="4"/>
</dbReference>
<evidence type="ECO:0000256" key="1">
    <source>
        <dbReference type="ARBA" id="ARBA00022837"/>
    </source>
</evidence>
<dbReference type="CDD" id="cd00051">
    <property type="entry name" value="EFh"/>
    <property type="match status" value="1"/>
</dbReference>
<organism evidence="3 4">
    <name type="scientific">Crassostrea virginica</name>
    <name type="common">Eastern oyster</name>
    <dbReference type="NCBI Taxonomy" id="6565"/>
    <lineage>
        <taxon>Eukaryota</taxon>
        <taxon>Metazoa</taxon>
        <taxon>Spiralia</taxon>
        <taxon>Lophotrochozoa</taxon>
        <taxon>Mollusca</taxon>
        <taxon>Bivalvia</taxon>
        <taxon>Autobranchia</taxon>
        <taxon>Pteriomorphia</taxon>
        <taxon>Ostreida</taxon>
        <taxon>Ostreoidea</taxon>
        <taxon>Ostreidae</taxon>
        <taxon>Crassostrea</taxon>
    </lineage>
</organism>
<dbReference type="Pfam" id="PF13499">
    <property type="entry name" value="EF-hand_7"/>
    <property type="match status" value="1"/>
</dbReference>
<dbReference type="SUPFAM" id="SSF47473">
    <property type="entry name" value="EF-hand"/>
    <property type="match status" value="1"/>
</dbReference>
<dbReference type="PROSITE" id="PS50222">
    <property type="entry name" value="EF_HAND_2"/>
    <property type="match status" value="2"/>
</dbReference>
<dbReference type="InterPro" id="IPR011992">
    <property type="entry name" value="EF-hand-dom_pair"/>
</dbReference>
<feature type="domain" description="EF-hand" evidence="2">
    <location>
        <begin position="202"/>
        <end position="237"/>
    </location>
</feature>
<dbReference type="InterPro" id="IPR032675">
    <property type="entry name" value="LRR_dom_sf"/>
</dbReference>
<dbReference type="AlphaFoldDB" id="A0A8B8CQ18"/>
<evidence type="ECO:0000313" key="3">
    <source>
        <dbReference type="Proteomes" id="UP000694844"/>
    </source>
</evidence>
<dbReference type="GeneID" id="111121095"/>
<dbReference type="InterPro" id="IPR052394">
    <property type="entry name" value="LRR-containing"/>
</dbReference>
<dbReference type="KEGG" id="cvn:111121095"/>
<gene>
    <name evidence="4" type="primary">LOC111121095</name>
</gene>
<reference evidence="4" key="1">
    <citation type="submission" date="2025-08" db="UniProtKB">
        <authorList>
            <consortium name="RefSeq"/>
        </authorList>
    </citation>
    <scope>IDENTIFICATION</scope>
    <source>
        <tissue evidence="4">Whole sample</tissue>
    </source>
</reference>